<evidence type="ECO:0000256" key="9">
    <source>
        <dbReference type="ARBA" id="ARBA00023160"/>
    </source>
</evidence>
<dbReference type="AlphaFoldDB" id="A0A6P8YUL9"/>
<dbReference type="GO" id="GO:0042761">
    <property type="term" value="P:very long-chain fatty acid biosynthetic process"/>
    <property type="evidence" value="ECO:0007669"/>
    <property type="project" value="TreeGrafter"/>
</dbReference>
<comment type="subcellular location">
    <subcellularLocation>
        <location evidence="1">Membrane</location>
        <topology evidence="1">Multi-pass membrane protein</topology>
    </subcellularLocation>
</comment>
<evidence type="ECO:0000256" key="3">
    <source>
        <dbReference type="ARBA" id="ARBA00022679"/>
    </source>
</evidence>
<dbReference type="GO" id="GO:0005789">
    <property type="term" value="C:endoplasmic reticulum membrane"/>
    <property type="evidence" value="ECO:0007669"/>
    <property type="project" value="TreeGrafter"/>
</dbReference>
<dbReference type="PANTHER" id="PTHR11157:SF116">
    <property type="entry name" value="ELONGATION OF VERY LONG CHAIN FATTY ACIDS PROTEIN-RELATED"/>
    <property type="match status" value="1"/>
</dbReference>
<dbReference type="GO" id="GO:0009922">
    <property type="term" value="F:fatty acid elongase activity"/>
    <property type="evidence" value="ECO:0007669"/>
    <property type="project" value="UniProtKB-EC"/>
</dbReference>
<feature type="transmembrane region" description="Helical" evidence="10">
    <location>
        <begin position="45"/>
        <end position="66"/>
    </location>
</feature>
<evidence type="ECO:0000256" key="1">
    <source>
        <dbReference type="ARBA" id="ARBA00004141"/>
    </source>
</evidence>
<evidence type="ECO:0000256" key="6">
    <source>
        <dbReference type="ARBA" id="ARBA00022989"/>
    </source>
</evidence>
<evidence type="ECO:0000313" key="12">
    <source>
        <dbReference type="RefSeq" id="XP_034109272.2"/>
    </source>
</evidence>
<feature type="transmembrane region" description="Helical" evidence="10">
    <location>
        <begin position="133"/>
        <end position="154"/>
    </location>
</feature>
<evidence type="ECO:0000256" key="10">
    <source>
        <dbReference type="RuleBase" id="RU361115"/>
    </source>
</evidence>
<dbReference type="Proteomes" id="UP000515160">
    <property type="component" value="Chromosome 3"/>
</dbReference>
<dbReference type="InterPro" id="IPR002076">
    <property type="entry name" value="ELO_fam"/>
</dbReference>
<keyword evidence="5 10" id="KW-0276">Fatty acid metabolism</keyword>
<keyword evidence="8 10" id="KW-0472">Membrane</keyword>
<reference evidence="12" key="1">
    <citation type="submission" date="2025-08" db="UniProtKB">
        <authorList>
            <consortium name="RefSeq"/>
        </authorList>
    </citation>
    <scope>IDENTIFICATION</scope>
    <source>
        <strain evidence="12">15112-1751.03</strain>
        <tissue evidence="12">Whole Adult</tissue>
    </source>
</reference>
<name>A0A6P8YUL9_DROAB</name>
<accession>A0A6P8YUL9</accession>
<keyword evidence="9 10" id="KW-0275">Fatty acid biosynthesis</keyword>
<dbReference type="GO" id="GO:0034625">
    <property type="term" value="P:fatty acid elongation, monounsaturated fatty acid"/>
    <property type="evidence" value="ECO:0007669"/>
    <property type="project" value="TreeGrafter"/>
</dbReference>
<evidence type="ECO:0000313" key="11">
    <source>
        <dbReference type="Proteomes" id="UP000515160"/>
    </source>
</evidence>
<evidence type="ECO:0000256" key="2">
    <source>
        <dbReference type="ARBA" id="ARBA00022516"/>
    </source>
</evidence>
<proteinExistence type="inferred from homology"/>
<keyword evidence="6 10" id="KW-1133">Transmembrane helix</keyword>
<feature type="transmembrane region" description="Helical" evidence="10">
    <location>
        <begin position="256"/>
        <end position="277"/>
    </location>
</feature>
<dbReference type="GO" id="GO:0019367">
    <property type="term" value="P:fatty acid elongation, saturated fatty acid"/>
    <property type="evidence" value="ECO:0007669"/>
    <property type="project" value="TreeGrafter"/>
</dbReference>
<feature type="transmembrane region" description="Helical" evidence="10">
    <location>
        <begin position="189"/>
        <end position="213"/>
    </location>
</feature>
<organism evidence="11 12">
    <name type="scientific">Drosophila albomicans</name>
    <name type="common">Fruit fly</name>
    <dbReference type="NCBI Taxonomy" id="7291"/>
    <lineage>
        <taxon>Eukaryota</taxon>
        <taxon>Metazoa</taxon>
        <taxon>Ecdysozoa</taxon>
        <taxon>Arthropoda</taxon>
        <taxon>Hexapoda</taxon>
        <taxon>Insecta</taxon>
        <taxon>Pterygota</taxon>
        <taxon>Neoptera</taxon>
        <taxon>Endopterygota</taxon>
        <taxon>Diptera</taxon>
        <taxon>Brachycera</taxon>
        <taxon>Muscomorpha</taxon>
        <taxon>Ephydroidea</taxon>
        <taxon>Drosophilidae</taxon>
        <taxon>Drosophila</taxon>
    </lineage>
</organism>
<dbReference type="GO" id="GO:0034626">
    <property type="term" value="P:fatty acid elongation, polyunsaturated fatty acid"/>
    <property type="evidence" value="ECO:0007669"/>
    <property type="project" value="TreeGrafter"/>
</dbReference>
<comment type="catalytic activity">
    <reaction evidence="10">
        <text>a very-long-chain acyl-CoA + malonyl-CoA + H(+) = a very-long-chain 3-oxoacyl-CoA + CO2 + CoA</text>
        <dbReference type="Rhea" id="RHEA:32727"/>
        <dbReference type="ChEBI" id="CHEBI:15378"/>
        <dbReference type="ChEBI" id="CHEBI:16526"/>
        <dbReference type="ChEBI" id="CHEBI:57287"/>
        <dbReference type="ChEBI" id="CHEBI:57384"/>
        <dbReference type="ChEBI" id="CHEBI:90725"/>
        <dbReference type="ChEBI" id="CHEBI:90736"/>
        <dbReference type="EC" id="2.3.1.199"/>
    </reaction>
</comment>
<sequence>MEMSTQQCLTSLISTHPDYTCLNEMFPRLIELSDLPVADPVAAKFPFLGSAWLVTFLLISYLLIILKLGKKFMEHRKPYNINNILIVYNVFQMIYNVIMFCMIVYYCIIKPTYDFTCMETLSFDHPRKNMERALSYAFFVNKIIDLLDTIFFVLRKSYKQITVLHVYHHVLMVFLPYWVVRFYGVGAQFVTTAFLNTFVHAVMYLYYMITAMYPGMKGSLWWKKYITVLQIIQFLIGMIQSAYILNFNPECDFPKIFHAIIIIGGAIFVAMFSNFYIRAYIMPQRRKLK</sequence>
<dbReference type="Pfam" id="PF01151">
    <property type="entry name" value="ELO"/>
    <property type="match status" value="1"/>
</dbReference>
<gene>
    <name evidence="12" type="primary">LOC117571307</name>
</gene>
<protein>
    <recommendedName>
        <fullName evidence="10">Elongation of very long chain fatty acids protein</fullName>
        <ecNumber evidence="10">2.3.1.199</ecNumber>
    </recommendedName>
    <alternativeName>
        <fullName evidence="10">Very-long-chain 3-oxoacyl-CoA synthase</fullName>
    </alternativeName>
</protein>
<evidence type="ECO:0000256" key="7">
    <source>
        <dbReference type="ARBA" id="ARBA00023098"/>
    </source>
</evidence>
<keyword evidence="7 10" id="KW-0443">Lipid metabolism</keyword>
<evidence type="ECO:0000256" key="5">
    <source>
        <dbReference type="ARBA" id="ARBA00022832"/>
    </source>
</evidence>
<keyword evidence="2 10" id="KW-0444">Lipid biosynthesis</keyword>
<feature type="transmembrane region" description="Helical" evidence="10">
    <location>
        <begin position="225"/>
        <end position="244"/>
    </location>
</feature>
<feature type="transmembrane region" description="Helical" evidence="10">
    <location>
        <begin position="166"/>
        <end position="183"/>
    </location>
</feature>
<dbReference type="EC" id="2.3.1.199" evidence="10"/>
<dbReference type="RefSeq" id="XP_034109272.2">
    <property type="nucleotide sequence ID" value="XM_034253381.2"/>
</dbReference>
<keyword evidence="3 10" id="KW-0808">Transferase</keyword>
<evidence type="ECO:0000256" key="4">
    <source>
        <dbReference type="ARBA" id="ARBA00022692"/>
    </source>
</evidence>
<feature type="transmembrane region" description="Helical" evidence="10">
    <location>
        <begin position="86"/>
        <end position="113"/>
    </location>
</feature>
<evidence type="ECO:0000256" key="8">
    <source>
        <dbReference type="ARBA" id="ARBA00023136"/>
    </source>
</evidence>
<dbReference type="PANTHER" id="PTHR11157">
    <property type="entry name" value="FATTY ACID ACYL TRANSFERASE-RELATED"/>
    <property type="match status" value="1"/>
</dbReference>
<keyword evidence="11" id="KW-1185">Reference proteome</keyword>
<dbReference type="GeneID" id="117571307"/>
<comment type="similarity">
    <text evidence="10">Belongs to the ELO family.</text>
</comment>
<dbReference type="GO" id="GO:0030148">
    <property type="term" value="P:sphingolipid biosynthetic process"/>
    <property type="evidence" value="ECO:0007669"/>
    <property type="project" value="TreeGrafter"/>
</dbReference>
<keyword evidence="4 10" id="KW-0812">Transmembrane</keyword>
<dbReference type="OrthoDB" id="434092at2759"/>